<dbReference type="GO" id="GO:0046872">
    <property type="term" value="F:metal ion binding"/>
    <property type="evidence" value="ECO:0007669"/>
    <property type="project" value="UniProtKB-KW"/>
</dbReference>
<protein>
    <submittedName>
        <fullName evidence="5">3-keto-5-aminohexanoate cleavage enzyme</fullName>
    </submittedName>
    <submittedName>
        <fullName evidence="6">Uncharacterized conserved protein, DUF849 family</fullName>
    </submittedName>
</protein>
<evidence type="ECO:0000256" key="2">
    <source>
        <dbReference type="ARBA" id="ARBA00022679"/>
    </source>
</evidence>
<dbReference type="InterPro" id="IPR013785">
    <property type="entry name" value="Aldolase_TIM"/>
</dbReference>
<reference evidence="5" key="3">
    <citation type="submission" date="2023-06" db="EMBL/GenBank/DDBJ databases">
        <authorList>
            <person name="Sun Q."/>
            <person name="Zhou Y."/>
        </authorList>
    </citation>
    <scope>NUCLEOTIDE SEQUENCE</scope>
    <source>
        <strain evidence="5">CGMCC 1.10859</strain>
    </source>
</reference>
<comment type="cofactor">
    <cofactor evidence="1">
        <name>Zn(2+)</name>
        <dbReference type="ChEBI" id="CHEBI:29105"/>
    </cofactor>
</comment>
<accession>A0AAN4US80</accession>
<evidence type="ECO:0000256" key="3">
    <source>
        <dbReference type="ARBA" id="ARBA00022723"/>
    </source>
</evidence>
<gene>
    <name evidence="5" type="ORF">GCM10008024_24990</name>
    <name evidence="6" type="ORF">SAMN05444006_11064</name>
</gene>
<dbReference type="InterPro" id="IPR008567">
    <property type="entry name" value="BKACE"/>
</dbReference>
<reference evidence="5" key="1">
    <citation type="journal article" date="2014" name="Int. J. Syst. Evol. Microbiol.">
        <title>Complete genome sequence of Corynebacterium casei LMG S-19264T (=DSM 44701T), isolated from a smear-ripened cheese.</title>
        <authorList>
            <consortium name="US DOE Joint Genome Institute (JGI-PGF)"/>
            <person name="Walter F."/>
            <person name="Albersmeier A."/>
            <person name="Kalinowski J."/>
            <person name="Ruckert C."/>
        </authorList>
    </citation>
    <scope>NUCLEOTIDE SEQUENCE</scope>
    <source>
        <strain evidence="5">CGMCC 1.10859</strain>
    </source>
</reference>
<keyword evidence="4" id="KW-0862">Zinc</keyword>
<keyword evidence="3" id="KW-0479">Metal-binding</keyword>
<dbReference type="PANTHER" id="PTHR37418">
    <property type="entry name" value="3-KETO-5-AMINOHEXANOATE CLEAVAGE ENZYME-RELATED"/>
    <property type="match status" value="1"/>
</dbReference>
<organism evidence="5 8">
    <name type="scientific">Allgaiera indica</name>
    <dbReference type="NCBI Taxonomy" id="765699"/>
    <lineage>
        <taxon>Bacteria</taxon>
        <taxon>Pseudomonadati</taxon>
        <taxon>Pseudomonadota</taxon>
        <taxon>Alphaproteobacteria</taxon>
        <taxon>Rhodobacterales</taxon>
        <taxon>Paracoccaceae</taxon>
        <taxon>Allgaiera</taxon>
    </lineage>
</organism>
<dbReference type="Gene3D" id="3.20.20.70">
    <property type="entry name" value="Aldolase class I"/>
    <property type="match status" value="1"/>
</dbReference>
<dbReference type="AlphaFoldDB" id="A0AAN4US80"/>
<evidence type="ECO:0000256" key="4">
    <source>
        <dbReference type="ARBA" id="ARBA00022833"/>
    </source>
</evidence>
<comment type="caution">
    <text evidence="5">The sequence shown here is derived from an EMBL/GenBank/DDBJ whole genome shotgun (WGS) entry which is preliminary data.</text>
</comment>
<dbReference type="Pfam" id="PF05853">
    <property type="entry name" value="BKACE"/>
    <property type="match status" value="1"/>
</dbReference>
<sequence length="295" mass="30900">MPSQPGPRSHPIPGAGHLGATFCRALPPVAVAVAPNGARRGKADHPALPMTAGEITHAAAECRAAGAGMIHVHLRDAAGRHLLDAEAYRDLSAAIRRAVGPDMVIQITTEAVGRYTPAEQIAVLRACAPEAASLALREFVPDPSHEGAFAETLGWMAREGVLPQIILYDAADARALADLQRRGLIPWASIPVLYVLGRYAKDQRSCPADLLPFLAPDMPRFAHWSTCAFGPDEAACVTAGAFLGGHVRVGFENNLFLPDGRLAADNADLVSAVAALLAGAGRRPASADEIRAAMA</sequence>
<dbReference type="GO" id="GO:0043720">
    <property type="term" value="F:3-keto-5-aminohexanoate cleavage activity"/>
    <property type="evidence" value="ECO:0007669"/>
    <property type="project" value="InterPro"/>
</dbReference>
<keyword evidence="2" id="KW-0808">Transferase</keyword>
<keyword evidence="7" id="KW-1185">Reference proteome</keyword>
<evidence type="ECO:0000313" key="8">
    <source>
        <dbReference type="Proteomes" id="UP000634647"/>
    </source>
</evidence>
<evidence type="ECO:0000313" key="5">
    <source>
        <dbReference type="EMBL" id="GHE03072.1"/>
    </source>
</evidence>
<evidence type="ECO:0000313" key="6">
    <source>
        <dbReference type="EMBL" id="SDX11922.1"/>
    </source>
</evidence>
<evidence type="ECO:0000313" key="7">
    <source>
        <dbReference type="Proteomes" id="UP000199541"/>
    </source>
</evidence>
<dbReference type="Proteomes" id="UP000199541">
    <property type="component" value="Unassembled WGS sequence"/>
</dbReference>
<dbReference type="PANTHER" id="PTHR37418:SF2">
    <property type="entry name" value="3-KETO-5-AMINOHEXANOATE CLEAVAGE ENZYME"/>
    <property type="match status" value="1"/>
</dbReference>
<dbReference type="EMBL" id="FNOB01000010">
    <property type="protein sequence ID" value="SDX11922.1"/>
    <property type="molecule type" value="Genomic_DNA"/>
</dbReference>
<evidence type="ECO:0000256" key="1">
    <source>
        <dbReference type="ARBA" id="ARBA00001947"/>
    </source>
</evidence>
<dbReference type="RefSeq" id="WP_081825188.1">
    <property type="nucleotide sequence ID" value="NZ_BNAB01000011.1"/>
</dbReference>
<dbReference type="Proteomes" id="UP000634647">
    <property type="component" value="Unassembled WGS sequence"/>
</dbReference>
<name>A0AAN4US80_9RHOB</name>
<dbReference type="EMBL" id="BNAB01000011">
    <property type="protein sequence ID" value="GHE03072.1"/>
    <property type="molecule type" value="Genomic_DNA"/>
</dbReference>
<proteinExistence type="predicted"/>
<reference evidence="6 7" key="2">
    <citation type="submission" date="2016-10" db="EMBL/GenBank/DDBJ databases">
        <authorList>
            <person name="Varghese N."/>
            <person name="Submissions S."/>
        </authorList>
    </citation>
    <scope>NUCLEOTIDE SEQUENCE [LARGE SCALE GENOMIC DNA]</scope>
    <source>
        <strain evidence="6 7">DSM 24802</strain>
    </source>
</reference>